<name>A0AA44DFG8_STRE0</name>
<proteinExistence type="predicted"/>
<evidence type="ECO:0000313" key="2">
    <source>
        <dbReference type="Proteomes" id="UP000570003"/>
    </source>
</evidence>
<keyword evidence="2" id="KW-1185">Reference proteome</keyword>
<dbReference type="Proteomes" id="UP000570003">
    <property type="component" value="Unassembled WGS sequence"/>
</dbReference>
<reference evidence="1 2" key="1">
    <citation type="submission" date="2020-04" db="EMBL/GenBank/DDBJ databases">
        <title>MicrobeNet Type strains.</title>
        <authorList>
            <person name="Nicholson A.C."/>
        </authorList>
    </citation>
    <scope>NUCLEOTIDE SEQUENCE [LARGE SCALE GENOMIC DNA]</scope>
    <source>
        <strain evidence="1 2">DSM 40738</strain>
    </source>
</reference>
<organism evidence="1 2">
    <name type="scientific">Streptomyces somaliensis (strain ATCC 33201 / DSM 40738 / JCM 12659 / KCTC 9044 / NCTC 11332 / NRRL B-12077 / IP 733)</name>
    <dbReference type="NCBI Taxonomy" id="1134445"/>
    <lineage>
        <taxon>Bacteria</taxon>
        <taxon>Bacillati</taxon>
        <taxon>Actinomycetota</taxon>
        <taxon>Actinomycetes</taxon>
        <taxon>Kitasatosporales</taxon>
        <taxon>Streptomycetaceae</taxon>
        <taxon>Streptomyces</taxon>
    </lineage>
</organism>
<feature type="non-terminal residue" evidence="1">
    <location>
        <position position="52"/>
    </location>
</feature>
<sequence>MPDALGRVLAALRAAVPHVDPAADGGAGPGGGLDGTALAEALWLAAAMARDR</sequence>
<gene>
    <name evidence="1" type="ORF">HGA06_18265</name>
</gene>
<comment type="caution">
    <text evidence="1">The sequence shown here is derived from an EMBL/GenBank/DDBJ whole genome shotgun (WGS) entry which is preliminary data.</text>
</comment>
<evidence type="ECO:0000313" key="1">
    <source>
        <dbReference type="EMBL" id="NKY16006.1"/>
    </source>
</evidence>
<dbReference type="EMBL" id="JAAXOU010000261">
    <property type="protein sequence ID" value="NKY16006.1"/>
    <property type="molecule type" value="Genomic_DNA"/>
</dbReference>
<dbReference type="AlphaFoldDB" id="A0AA44DFG8"/>
<protein>
    <submittedName>
        <fullName evidence="1">Uncharacterized protein</fullName>
    </submittedName>
</protein>
<accession>A0AA44DFG8</accession>